<dbReference type="GeneID" id="31676489"/>
<dbReference type="InterPro" id="IPR036597">
    <property type="entry name" value="Fido-like_dom_sf"/>
</dbReference>
<sequence length="216" mass="25301">MKFTYKNIIEIHEKIAKHYSIDSNYLNINAIKSIVYRMNDNFNNSDIYPTIYDKAAVLFMRIIRCHPFIDGNKRTALASLSEYLVDNNIVYLTFSSDIRFSVEIAKIHSNNISDSHILKNIKRWIMFHSANSNDDIDIIIDRQLSLIKTIIGVAKNKNRPSMIDKTFDYWYATDIYPYYTPSYSGLEGIMQELEMEKVFFKQVDSLIELILKVGRK</sequence>
<proteinExistence type="predicted"/>
<dbReference type="InterPro" id="IPR003812">
    <property type="entry name" value="Fido"/>
</dbReference>
<dbReference type="Gene3D" id="1.20.120.1870">
    <property type="entry name" value="Fic/DOC protein, Fido domain"/>
    <property type="match status" value="1"/>
</dbReference>
<dbReference type="RefSeq" id="WP_081142295.1">
    <property type="nucleotide sequence ID" value="NZ_CP015363.1"/>
</dbReference>
<reference evidence="2 3" key="1">
    <citation type="submission" date="2011-10" db="EMBL/GenBank/DDBJ databases">
        <title>Metabolic and evolutionary patterns in the extreme acidophile Ferroplasma acidiphilum.</title>
        <authorList>
            <person name="Golyshina O.V."/>
            <person name="Kozyavkin S.A."/>
            <person name="Tatusov R.L."/>
            <person name="Slesarev A.I."/>
            <person name="Golyshin P.N."/>
        </authorList>
    </citation>
    <scope>NUCLEOTIDE SEQUENCE [LARGE SCALE GENOMIC DNA]</scope>
    <source>
        <strain evidence="3">Y</strain>
    </source>
</reference>
<dbReference type="OrthoDB" id="123270at2157"/>
<name>A0A1V0N442_9ARCH</name>
<dbReference type="NCBIfam" id="TIGR01550">
    <property type="entry name" value="DOC_P1"/>
    <property type="match status" value="1"/>
</dbReference>
<gene>
    <name evidence="2" type="ORF">FAD_0990</name>
</gene>
<evidence type="ECO:0000259" key="1">
    <source>
        <dbReference type="PROSITE" id="PS51459"/>
    </source>
</evidence>
<accession>A0A1V0N442</accession>
<dbReference type="Pfam" id="PF02661">
    <property type="entry name" value="Fic"/>
    <property type="match status" value="1"/>
</dbReference>
<dbReference type="PROSITE" id="PS51459">
    <property type="entry name" value="FIDO"/>
    <property type="match status" value="1"/>
</dbReference>
<dbReference type="EMBL" id="CP015363">
    <property type="protein sequence ID" value="ARD84871.1"/>
    <property type="molecule type" value="Genomic_DNA"/>
</dbReference>
<protein>
    <submittedName>
        <fullName evidence="2">Death-on-curing family protein</fullName>
    </submittedName>
</protein>
<dbReference type="PANTHER" id="PTHR39426">
    <property type="entry name" value="HOMOLOGY TO DEATH-ON-CURING PROTEIN OF PHAGE P1"/>
    <property type="match status" value="1"/>
</dbReference>
<dbReference type="AlphaFoldDB" id="A0A1V0N442"/>
<dbReference type="InterPro" id="IPR053737">
    <property type="entry name" value="Type_II_TA_Toxin"/>
</dbReference>
<dbReference type="SUPFAM" id="SSF140931">
    <property type="entry name" value="Fic-like"/>
    <property type="match status" value="1"/>
</dbReference>
<evidence type="ECO:0000313" key="3">
    <source>
        <dbReference type="Proteomes" id="UP000192050"/>
    </source>
</evidence>
<feature type="domain" description="Fido" evidence="1">
    <location>
        <begin position="3"/>
        <end position="127"/>
    </location>
</feature>
<dbReference type="GO" id="GO:0016301">
    <property type="term" value="F:kinase activity"/>
    <property type="evidence" value="ECO:0007669"/>
    <property type="project" value="InterPro"/>
</dbReference>
<dbReference type="Proteomes" id="UP000192050">
    <property type="component" value="Chromosome"/>
</dbReference>
<dbReference type="InterPro" id="IPR006440">
    <property type="entry name" value="Doc"/>
</dbReference>
<dbReference type="PANTHER" id="PTHR39426:SF1">
    <property type="entry name" value="HOMOLOGY TO DEATH-ON-CURING PROTEIN OF PHAGE P1"/>
    <property type="match status" value="1"/>
</dbReference>
<organism evidence="2 3">
    <name type="scientific">Ferroplasma acidiphilum</name>
    <dbReference type="NCBI Taxonomy" id="74969"/>
    <lineage>
        <taxon>Archaea</taxon>
        <taxon>Methanobacteriati</taxon>
        <taxon>Thermoplasmatota</taxon>
        <taxon>Thermoplasmata</taxon>
        <taxon>Thermoplasmatales</taxon>
        <taxon>Ferroplasmaceae</taxon>
        <taxon>Ferroplasma</taxon>
    </lineage>
</organism>
<keyword evidence="3" id="KW-1185">Reference proteome</keyword>
<evidence type="ECO:0000313" key="2">
    <source>
        <dbReference type="EMBL" id="ARD84871.1"/>
    </source>
</evidence>
<dbReference type="KEGG" id="fai:FAD_0990"/>